<proteinExistence type="inferred from homology"/>
<dbReference type="Gene3D" id="3.40.50.10860">
    <property type="entry name" value="Leucine Dehydrogenase, chain A, domain 1"/>
    <property type="match status" value="1"/>
</dbReference>
<evidence type="ECO:0000256" key="3">
    <source>
        <dbReference type="ARBA" id="ARBA00023141"/>
    </source>
</evidence>
<keyword evidence="3 4" id="KW-0057">Aromatic amino acid biosynthesis</keyword>
<dbReference type="InterPro" id="IPR022893">
    <property type="entry name" value="Shikimate_DH_fam"/>
</dbReference>
<dbReference type="NCBIfam" id="NF009201">
    <property type="entry name" value="PRK12549.1"/>
    <property type="match status" value="1"/>
</dbReference>
<comment type="caution">
    <text evidence="7">The sequence shown here is derived from an EMBL/GenBank/DDBJ whole genome shotgun (WGS) entry which is preliminary data.</text>
</comment>
<reference evidence="7 8" key="1">
    <citation type="submission" date="2020-04" db="EMBL/GenBank/DDBJ databases">
        <title>Description of novel Gluconacetobacter.</title>
        <authorList>
            <person name="Sombolestani A."/>
        </authorList>
    </citation>
    <scope>NUCLEOTIDE SEQUENCE [LARGE SCALE GENOMIC DNA]</scope>
    <source>
        <strain evidence="7 8">LMG 19747</strain>
    </source>
</reference>
<dbReference type="Gene3D" id="3.40.50.720">
    <property type="entry name" value="NAD(P)-binding Rossmann-like Domain"/>
    <property type="match status" value="1"/>
</dbReference>
<evidence type="ECO:0000256" key="4">
    <source>
        <dbReference type="HAMAP-Rule" id="MF_00222"/>
    </source>
</evidence>
<dbReference type="EMBL" id="JABEQJ010000023">
    <property type="protein sequence ID" value="MBB2161640.1"/>
    <property type="molecule type" value="Genomic_DNA"/>
</dbReference>
<gene>
    <name evidence="4" type="primary">aroE</name>
    <name evidence="7" type="ORF">HLH48_15925</name>
</gene>
<dbReference type="Proteomes" id="UP000589085">
    <property type="component" value="Unassembled WGS sequence"/>
</dbReference>
<feature type="active site" description="Proton acceptor" evidence="4">
    <location>
        <position position="71"/>
    </location>
</feature>
<feature type="binding site" evidence="4">
    <location>
        <position position="225"/>
    </location>
    <ligand>
        <name>shikimate</name>
        <dbReference type="ChEBI" id="CHEBI:36208"/>
    </ligand>
</feature>
<evidence type="ECO:0000313" key="7">
    <source>
        <dbReference type="EMBL" id="MBB2161640.1"/>
    </source>
</evidence>
<evidence type="ECO:0000313" key="8">
    <source>
        <dbReference type="Proteomes" id="UP000589085"/>
    </source>
</evidence>
<dbReference type="EC" id="1.1.1.25" evidence="4"/>
<dbReference type="InterPro" id="IPR036291">
    <property type="entry name" value="NAD(P)-bd_dom_sf"/>
</dbReference>
<comment type="subunit">
    <text evidence="4">Homodimer.</text>
</comment>
<dbReference type="GO" id="GO:0050661">
    <property type="term" value="F:NADP binding"/>
    <property type="evidence" value="ECO:0007669"/>
    <property type="project" value="TreeGrafter"/>
</dbReference>
<dbReference type="GO" id="GO:0004764">
    <property type="term" value="F:shikimate 3-dehydrogenase (NADP+) activity"/>
    <property type="evidence" value="ECO:0007669"/>
    <property type="project" value="UniProtKB-UniRule"/>
</dbReference>
<dbReference type="GO" id="GO:0009073">
    <property type="term" value="P:aromatic amino acid family biosynthetic process"/>
    <property type="evidence" value="ECO:0007669"/>
    <property type="project" value="UniProtKB-KW"/>
</dbReference>
<keyword evidence="4" id="KW-0521">NADP</keyword>
<organism evidence="7 8">
    <name type="scientific">Gluconacetobacter sacchari</name>
    <dbReference type="NCBI Taxonomy" id="92759"/>
    <lineage>
        <taxon>Bacteria</taxon>
        <taxon>Pseudomonadati</taxon>
        <taxon>Pseudomonadota</taxon>
        <taxon>Alphaproteobacteria</taxon>
        <taxon>Acetobacterales</taxon>
        <taxon>Acetobacteraceae</taxon>
        <taxon>Gluconacetobacter</taxon>
    </lineage>
</organism>
<dbReference type="AlphaFoldDB" id="A0A7W4NSW4"/>
<feature type="binding site" evidence="4">
    <location>
        <position position="223"/>
    </location>
    <ligand>
        <name>NADP(+)</name>
        <dbReference type="ChEBI" id="CHEBI:58349"/>
    </ligand>
</feature>
<feature type="binding site" evidence="4">
    <location>
        <begin position="131"/>
        <end position="135"/>
    </location>
    <ligand>
        <name>NADP(+)</name>
        <dbReference type="ChEBI" id="CHEBI:58349"/>
    </ligand>
</feature>
<comment type="function">
    <text evidence="4">Involved in the biosynthesis of the chorismate, which leads to the biosynthesis of aromatic amino acids. Catalyzes the reversible NADPH linked reduction of 3-dehydroshikimate (DHSA) to yield shikimate (SA).</text>
</comment>
<feature type="binding site" evidence="4">
    <location>
        <position position="92"/>
    </location>
    <ligand>
        <name>shikimate</name>
        <dbReference type="ChEBI" id="CHEBI:36208"/>
    </ligand>
</feature>
<dbReference type="GO" id="GO:0008652">
    <property type="term" value="P:amino acid biosynthetic process"/>
    <property type="evidence" value="ECO:0007669"/>
    <property type="project" value="UniProtKB-KW"/>
</dbReference>
<comment type="pathway">
    <text evidence="1 4">Metabolic intermediate biosynthesis; chorismate biosynthesis; chorismate from D-erythrose 4-phosphate and phosphoenolpyruvate: step 4/7.</text>
</comment>
<keyword evidence="2 4" id="KW-0560">Oxidoreductase</keyword>
<accession>A0A7W4NSW4</accession>
<feature type="binding site" evidence="4">
    <location>
        <begin position="15"/>
        <end position="17"/>
    </location>
    <ligand>
        <name>shikimate</name>
        <dbReference type="ChEBI" id="CHEBI:36208"/>
    </ligand>
</feature>
<dbReference type="GO" id="GO:0019632">
    <property type="term" value="P:shikimate metabolic process"/>
    <property type="evidence" value="ECO:0007669"/>
    <property type="project" value="TreeGrafter"/>
</dbReference>
<dbReference type="UniPathway" id="UPA00053">
    <property type="reaction ID" value="UER00087"/>
</dbReference>
<comment type="caution">
    <text evidence="4">Lacks conserved residue(s) required for the propagation of feature annotation.</text>
</comment>
<dbReference type="InterPro" id="IPR013708">
    <property type="entry name" value="Shikimate_DH-bd_N"/>
</dbReference>
<evidence type="ECO:0000256" key="2">
    <source>
        <dbReference type="ARBA" id="ARBA00023002"/>
    </source>
</evidence>
<evidence type="ECO:0000259" key="5">
    <source>
        <dbReference type="Pfam" id="PF08501"/>
    </source>
</evidence>
<feature type="domain" description="SDH C-terminal" evidence="6">
    <location>
        <begin position="246"/>
        <end position="272"/>
    </location>
</feature>
<feature type="binding site" evidence="4">
    <location>
        <position position="83"/>
    </location>
    <ligand>
        <name>NADP(+)</name>
        <dbReference type="ChEBI" id="CHEBI:58349"/>
    </ligand>
</feature>
<dbReference type="SUPFAM" id="SSF51735">
    <property type="entry name" value="NAD(P)-binding Rossmann-fold domains"/>
    <property type="match status" value="1"/>
</dbReference>
<name>A0A7W4NSW4_9PROT</name>
<dbReference type="InterPro" id="IPR046346">
    <property type="entry name" value="Aminoacid_DH-like_N_sf"/>
</dbReference>
<feature type="binding site" evidence="4">
    <location>
        <position position="67"/>
    </location>
    <ligand>
        <name>shikimate</name>
        <dbReference type="ChEBI" id="CHEBI:36208"/>
    </ligand>
</feature>
<feature type="domain" description="Shikimate dehydrogenase substrate binding N-terminal" evidence="5">
    <location>
        <begin position="7"/>
        <end position="94"/>
    </location>
</feature>
<dbReference type="GO" id="GO:0005829">
    <property type="term" value="C:cytosol"/>
    <property type="evidence" value="ECO:0007669"/>
    <property type="project" value="TreeGrafter"/>
</dbReference>
<dbReference type="SUPFAM" id="SSF53223">
    <property type="entry name" value="Aminoacid dehydrogenase-like, N-terminal domain"/>
    <property type="match status" value="1"/>
</dbReference>
<dbReference type="Pfam" id="PF08501">
    <property type="entry name" value="Shikimate_dh_N"/>
    <property type="match status" value="1"/>
</dbReference>
<dbReference type="PANTHER" id="PTHR21089:SF1">
    <property type="entry name" value="BIFUNCTIONAL 3-DEHYDROQUINATE DEHYDRATASE_SHIKIMATE DEHYDROGENASE, CHLOROPLASTIC"/>
    <property type="match status" value="1"/>
</dbReference>
<dbReference type="Pfam" id="PF18317">
    <property type="entry name" value="SDH_C"/>
    <property type="match status" value="1"/>
</dbReference>
<keyword evidence="4" id="KW-0028">Amino-acid biosynthesis</keyword>
<evidence type="ECO:0000259" key="6">
    <source>
        <dbReference type="Pfam" id="PF18317"/>
    </source>
</evidence>
<feature type="binding site" evidence="4">
    <location>
        <position position="253"/>
    </location>
    <ligand>
        <name>shikimate</name>
        <dbReference type="ChEBI" id="CHEBI:36208"/>
    </ligand>
</feature>
<dbReference type="PANTHER" id="PTHR21089">
    <property type="entry name" value="SHIKIMATE DEHYDROGENASE"/>
    <property type="match status" value="1"/>
</dbReference>
<feature type="binding site" evidence="4">
    <location>
        <position position="107"/>
    </location>
    <ligand>
        <name>shikimate</name>
        <dbReference type="ChEBI" id="CHEBI:36208"/>
    </ligand>
</feature>
<dbReference type="CDD" id="cd01065">
    <property type="entry name" value="NAD_bind_Shikimate_DH"/>
    <property type="match status" value="1"/>
</dbReference>
<feature type="binding site" evidence="4">
    <location>
        <position position="246"/>
    </location>
    <ligand>
        <name>NADP(+)</name>
        <dbReference type="ChEBI" id="CHEBI:58349"/>
    </ligand>
</feature>
<protein>
    <recommendedName>
        <fullName evidence="4">Shikimate dehydrogenase (NADP(+))</fullName>
        <shortName evidence="4">SDH</shortName>
        <ecNumber evidence="4">1.1.1.25</ecNumber>
    </recommendedName>
</protein>
<sequence>MNWLCGLIGEGIAKSRSPAMHEREARNLGLPLVYRLVDTDNWQSDSRGLADILRWMERFHFNGTNVTHPYKQAVIPLLDELSDAALAIGAVNTVVFQGGRRIGHNTDWSGYAANFRRTLPDVSLNRVGQVGAGGAAAAVAYALLSMGAARLDIFDVASRRAADLAERLGSLFPEARVSAASCVEDVISGADGIVQTSPIGMDSHPGSPFSSDLLDASQWFSEVIYFPCETPLLAAARAKGCRTVSGVGMAVFQAADAFALFTGVAPDRDRMLSEFD</sequence>
<dbReference type="RefSeq" id="WP_182998471.1">
    <property type="nucleotide sequence ID" value="NZ_JABEQJ010000023.1"/>
</dbReference>
<evidence type="ECO:0000256" key="1">
    <source>
        <dbReference type="ARBA" id="ARBA00004871"/>
    </source>
</evidence>
<dbReference type="InterPro" id="IPR041121">
    <property type="entry name" value="SDH_C"/>
</dbReference>
<comment type="catalytic activity">
    <reaction evidence="4">
        <text>shikimate + NADP(+) = 3-dehydroshikimate + NADPH + H(+)</text>
        <dbReference type="Rhea" id="RHEA:17737"/>
        <dbReference type="ChEBI" id="CHEBI:15378"/>
        <dbReference type="ChEBI" id="CHEBI:16630"/>
        <dbReference type="ChEBI" id="CHEBI:36208"/>
        <dbReference type="ChEBI" id="CHEBI:57783"/>
        <dbReference type="ChEBI" id="CHEBI:58349"/>
        <dbReference type="EC" id="1.1.1.25"/>
    </reaction>
</comment>
<dbReference type="HAMAP" id="MF_00222">
    <property type="entry name" value="Shikimate_DH_AroE"/>
    <property type="match status" value="1"/>
</dbReference>
<dbReference type="GO" id="GO:0009423">
    <property type="term" value="P:chorismate biosynthetic process"/>
    <property type="evidence" value="ECO:0007669"/>
    <property type="project" value="UniProtKB-UniRule"/>
</dbReference>
<comment type="similarity">
    <text evidence="4">Belongs to the shikimate dehydrogenase family.</text>
</comment>